<sequence>MFLFFCEHLRLSRLVVEMYTKMQGIRFGRGILSVSTSLILSTIIILHIHIPGGAAAYENDPCLTKNSTGVCKTWSDCPIMKTLRQQKIYTIYDVVRCGFGIYEELICCPIFRTEMRFMEVPATTVPTSTTTTKSTTTTTTLRSTTEGNRERDNREGRTDTITFSHNIRISTNIRNTSKSPTETNQVNTAMPNRLNSNTGNARQKADSVEMLWERLLQSEKQKSQQQKQMERLVVPIEDASSKDRPAVRACRRLQAGRKPSLSEHILNGIPAELGEFPHLAAIGYSRNDSRGGFNIFCGGSLIESRFVLTAAHCVARTDIVPDFVFLGVANFSNPEEMQQAVKVNIKKVHIHDDYSLLSAYNDIAVLELERPVTFNEFVYPACLNTDPTDPGPDVQHWVSAWGSVAVGSNVFSNILLKIPLFVKPLDECNAVYVKYGLVSRNRRGIVSTQLCAEDKEKKKDACQGDSGGPLFVDVDEIRKCYKIVAVVSSGFSCGNRTPGLYTRVASYLDFIESIVWPNSGEGSK</sequence>
<reference evidence="12" key="1">
    <citation type="submission" date="2020-05" db="UniProtKB">
        <authorList>
            <consortium name="EnsemblMetazoa"/>
        </authorList>
    </citation>
    <scope>IDENTIFICATION</scope>
    <source>
        <strain evidence="12">Aabys</strain>
    </source>
</reference>
<evidence type="ECO:0000256" key="7">
    <source>
        <dbReference type="ARBA" id="ARBA00023180"/>
    </source>
</evidence>
<dbReference type="AlphaFoldDB" id="A0A1I8MAG6"/>
<dbReference type="OrthoDB" id="6357057at2759"/>
<dbReference type="SUPFAM" id="SSF50494">
    <property type="entry name" value="Trypsin-like serine proteases"/>
    <property type="match status" value="1"/>
</dbReference>
<dbReference type="GO" id="GO:0006508">
    <property type="term" value="P:proteolysis"/>
    <property type="evidence" value="ECO:0007669"/>
    <property type="project" value="UniProtKB-KW"/>
</dbReference>
<evidence type="ECO:0000256" key="3">
    <source>
        <dbReference type="ARBA" id="ARBA00022729"/>
    </source>
</evidence>
<keyword evidence="9" id="KW-0645">Protease</keyword>
<dbReference type="FunFam" id="2.40.10.10:FF:000054">
    <property type="entry name" value="Complement C1r subcomponent"/>
    <property type="match status" value="1"/>
</dbReference>
<feature type="compositionally biased region" description="Basic and acidic residues" evidence="10">
    <location>
        <begin position="147"/>
        <end position="156"/>
    </location>
</feature>
<evidence type="ECO:0000259" key="11">
    <source>
        <dbReference type="PROSITE" id="PS50240"/>
    </source>
</evidence>
<organism evidence="12">
    <name type="scientific">Musca domestica</name>
    <name type="common">House fly</name>
    <dbReference type="NCBI Taxonomy" id="7370"/>
    <lineage>
        <taxon>Eukaryota</taxon>
        <taxon>Metazoa</taxon>
        <taxon>Ecdysozoa</taxon>
        <taxon>Arthropoda</taxon>
        <taxon>Hexapoda</taxon>
        <taxon>Insecta</taxon>
        <taxon>Pterygota</taxon>
        <taxon>Neoptera</taxon>
        <taxon>Endopterygota</taxon>
        <taxon>Diptera</taxon>
        <taxon>Brachycera</taxon>
        <taxon>Muscomorpha</taxon>
        <taxon>Muscoidea</taxon>
        <taxon>Muscidae</taxon>
        <taxon>Musca</taxon>
    </lineage>
</organism>
<keyword evidence="3" id="KW-0732">Signal</keyword>
<dbReference type="InterPro" id="IPR018114">
    <property type="entry name" value="TRYPSIN_HIS"/>
</dbReference>
<evidence type="ECO:0000256" key="5">
    <source>
        <dbReference type="ARBA" id="ARBA00023145"/>
    </source>
</evidence>
<proteinExistence type="inferred from homology"/>
<evidence type="ECO:0000256" key="4">
    <source>
        <dbReference type="ARBA" id="ARBA00022837"/>
    </source>
</evidence>
<evidence type="ECO:0000256" key="1">
    <source>
        <dbReference type="ARBA" id="ARBA00004613"/>
    </source>
</evidence>
<keyword evidence="7" id="KW-0325">Glycoprotein</keyword>
<evidence type="ECO:0000256" key="8">
    <source>
        <dbReference type="ARBA" id="ARBA00024195"/>
    </source>
</evidence>
<dbReference type="GO" id="GO:0004252">
    <property type="term" value="F:serine-type endopeptidase activity"/>
    <property type="evidence" value="ECO:0007669"/>
    <property type="project" value="InterPro"/>
</dbReference>
<dbReference type="SMART" id="SM00020">
    <property type="entry name" value="Tryp_SPc"/>
    <property type="match status" value="1"/>
</dbReference>
<dbReference type="InterPro" id="IPR001314">
    <property type="entry name" value="Peptidase_S1A"/>
</dbReference>
<feature type="compositionally biased region" description="Low complexity" evidence="10">
    <location>
        <begin position="126"/>
        <end position="146"/>
    </location>
</feature>
<feature type="region of interest" description="Disordered" evidence="10">
    <location>
        <begin position="175"/>
        <end position="201"/>
    </location>
</feature>
<evidence type="ECO:0000256" key="6">
    <source>
        <dbReference type="ARBA" id="ARBA00023157"/>
    </source>
</evidence>
<dbReference type="InterPro" id="IPR022700">
    <property type="entry name" value="CLIP"/>
</dbReference>
<dbReference type="Pfam" id="PF00089">
    <property type="entry name" value="Trypsin"/>
    <property type="match status" value="1"/>
</dbReference>
<dbReference type="VEuPathDB" id="VectorBase:MDOMA2_012743"/>
<dbReference type="InterPro" id="IPR009003">
    <property type="entry name" value="Peptidase_S1_PA"/>
</dbReference>
<accession>A0A1I8MAG6</accession>
<dbReference type="InterPro" id="IPR033116">
    <property type="entry name" value="TRYPSIN_SER"/>
</dbReference>
<evidence type="ECO:0000313" key="12">
    <source>
        <dbReference type="EnsemblMetazoa" id="MDOA002879-PB"/>
    </source>
</evidence>
<dbReference type="PROSITE" id="PS00134">
    <property type="entry name" value="TRYPSIN_HIS"/>
    <property type="match status" value="1"/>
</dbReference>
<dbReference type="GO" id="GO:0005576">
    <property type="term" value="C:extracellular region"/>
    <property type="evidence" value="ECO:0007669"/>
    <property type="project" value="UniProtKB-SubCell"/>
</dbReference>
<dbReference type="InterPro" id="IPR001254">
    <property type="entry name" value="Trypsin_dom"/>
</dbReference>
<dbReference type="PANTHER" id="PTHR24252:SF7">
    <property type="entry name" value="HYALIN"/>
    <property type="match status" value="1"/>
</dbReference>
<keyword evidence="2" id="KW-0964">Secreted</keyword>
<dbReference type="Gene3D" id="2.40.10.10">
    <property type="entry name" value="Trypsin-like serine proteases"/>
    <property type="match status" value="1"/>
</dbReference>
<evidence type="ECO:0000256" key="9">
    <source>
        <dbReference type="RuleBase" id="RU363034"/>
    </source>
</evidence>
<dbReference type="SMART" id="SM00680">
    <property type="entry name" value="CLIP"/>
    <property type="match status" value="1"/>
</dbReference>
<dbReference type="InterPro" id="IPR043504">
    <property type="entry name" value="Peptidase_S1_PA_chymotrypsin"/>
</dbReference>
<evidence type="ECO:0000256" key="10">
    <source>
        <dbReference type="SAM" id="MobiDB-lite"/>
    </source>
</evidence>
<comment type="subcellular location">
    <subcellularLocation>
        <location evidence="1">Secreted</location>
    </subcellularLocation>
</comment>
<name>A0A1I8MAG6_MUSDO</name>
<dbReference type="PROSITE" id="PS50240">
    <property type="entry name" value="TRYPSIN_DOM"/>
    <property type="match status" value="1"/>
</dbReference>
<keyword evidence="9" id="KW-0378">Hydrolase</keyword>
<feature type="region of interest" description="Disordered" evidence="10">
    <location>
        <begin position="126"/>
        <end position="156"/>
    </location>
</feature>
<dbReference type="CDD" id="cd00190">
    <property type="entry name" value="Tryp_SPc"/>
    <property type="match status" value="1"/>
</dbReference>
<keyword evidence="9" id="KW-0720">Serine protease</keyword>
<dbReference type="PROSITE" id="PS00135">
    <property type="entry name" value="TRYPSIN_SER"/>
    <property type="match status" value="1"/>
</dbReference>
<keyword evidence="6" id="KW-1015">Disulfide bond</keyword>
<protein>
    <recommendedName>
        <fullName evidence="11">Peptidase S1 domain-containing protein</fullName>
    </recommendedName>
</protein>
<keyword evidence="5" id="KW-0865">Zymogen</keyword>
<dbReference type="EnsemblMetazoa" id="MDOA002879-RB">
    <property type="protein sequence ID" value="MDOA002879-PB"/>
    <property type="gene ID" value="MDOA002879"/>
</dbReference>
<keyword evidence="4" id="KW-0106">Calcium</keyword>
<dbReference type="STRING" id="7370.A0A1I8MAG6"/>
<feature type="domain" description="Peptidase S1" evidence="11">
    <location>
        <begin position="265"/>
        <end position="516"/>
    </location>
</feature>
<dbReference type="PANTHER" id="PTHR24252">
    <property type="entry name" value="ACROSIN-RELATED"/>
    <property type="match status" value="1"/>
</dbReference>
<comment type="similarity">
    <text evidence="8">Belongs to the peptidase S1 family. CLIP subfamily.</text>
</comment>
<gene>
    <name evidence="12" type="primary">101901626</name>
</gene>
<dbReference type="VEuPathDB" id="VectorBase:MDOA002879"/>
<evidence type="ECO:0000256" key="2">
    <source>
        <dbReference type="ARBA" id="ARBA00022525"/>
    </source>
</evidence>
<dbReference type="FunFam" id="2.40.10.10:FF:000028">
    <property type="entry name" value="Serine protease easter"/>
    <property type="match status" value="1"/>
</dbReference>
<dbReference type="PRINTS" id="PR00722">
    <property type="entry name" value="CHYMOTRYPSIN"/>
</dbReference>